<evidence type="ECO:0000313" key="3">
    <source>
        <dbReference type="EMBL" id="SIT66392.1"/>
    </source>
</evidence>
<dbReference type="EMBL" id="FTPK01000001">
    <property type="protein sequence ID" value="SIT66392.1"/>
    <property type="molecule type" value="Genomic_DNA"/>
</dbReference>
<dbReference type="PANTHER" id="PTHR34700">
    <property type="entry name" value="POTASSIUM BINDING PROTEIN KBP"/>
    <property type="match status" value="1"/>
</dbReference>
<dbReference type="SUPFAM" id="SSF54106">
    <property type="entry name" value="LysM domain"/>
    <property type="match status" value="1"/>
</dbReference>
<reference evidence="3 4" key="1">
    <citation type="submission" date="2017-01" db="EMBL/GenBank/DDBJ databases">
        <authorList>
            <person name="Mah S.A."/>
            <person name="Swanson W.J."/>
            <person name="Moy G.W."/>
            <person name="Vacquier V.D."/>
        </authorList>
    </citation>
    <scope>NUCLEOTIDE SEQUENCE [LARGE SCALE GENOMIC DNA]</scope>
    <source>
        <strain evidence="3 4">M9</strain>
    </source>
</reference>
<dbReference type="Pfam" id="PF01476">
    <property type="entry name" value="LysM"/>
    <property type="match status" value="1"/>
</dbReference>
<protein>
    <submittedName>
        <fullName evidence="3">LysM domain-containing protein</fullName>
    </submittedName>
</protein>
<keyword evidence="1" id="KW-0732">Signal</keyword>
<dbReference type="Proteomes" id="UP000223759">
    <property type="component" value="Unassembled WGS sequence"/>
</dbReference>
<evidence type="ECO:0000256" key="1">
    <source>
        <dbReference type="SAM" id="SignalP"/>
    </source>
</evidence>
<sequence length="180" mass="19742">MITKKNSLWLTGLASAALLSGCASVSGTPVGTAYVVDSSNEYVRDAAGDCVRTGYWSRDRANEVCDPDLFATAPAPAQPASEASMMYEVQRGDSLWNISAKSSVYGNPYHWPLIYRANADQIRDADLIYPGQRLRIELRPSAADVDAAVRHARTRGAWSLGPVEATDLEYLRQYNLTPKR</sequence>
<accession>A0A1R3VRY2</accession>
<dbReference type="PROSITE" id="PS51257">
    <property type="entry name" value="PROKAR_LIPOPROTEIN"/>
    <property type="match status" value="1"/>
</dbReference>
<feature type="chain" id="PRO_5012751698" evidence="1">
    <location>
        <begin position="26"/>
        <end position="180"/>
    </location>
</feature>
<dbReference type="PROSITE" id="PS51782">
    <property type="entry name" value="LYSM"/>
    <property type="match status" value="1"/>
</dbReference>
<evidence type="ECO:0000259" key="2">
    <source>
        <dbReference type="PROSITE" id="PS51782"/>
    </source>
</evidence>
<gene>
    <name evidence="3" type="ORF">SAMN05216526_0581</name>
</gene>
<dbReference type="CDD" id="cd00118">
    <property type="entry name" value="LysM"/>
    <property type="match status" value="1"/>
</dbReference>
<dbReference type="Gene3D" id="3.10.350.10">
    <property type="entry name" value="LysM domain"/>
    <property type="match status" value="1"/>
</dbReference>
<evidence type="ECO:0000313" key="4">
    <source>
        <dbReference type="Proteomes" id="UP000223759"/>
    </source>
</evidence>
<dbReference type="AlphaFoldDB" id="A0A1R3VRY2"/>
<organism evidence="3 4">
    <name type="scientific">Ectothiorhodosinus mongolicus</name>
    <dbReference type="NCBI Taxonomy" id="233100"/>
    <lineage>
        <taxon>Bacteria</taxon>
        <taxon>Pseudomonadati</taxon>
        <taxon>Pseudomonadota</taxon>
        <taxon>Gammaproteobacteria</taxon>
        <taxon>Chromatiales</taxon>
        <taxon>Ectothiorhodospiraceae</taxon>
        <taxon>Ectothiorhodosinus</taxon>
    </lineage>
</organism>
<keyword evidence="4" id="KW-1185">Reference proteome</keyword>
<dbReference type="STRING" id="233100.SAMN05216526_0581"/>
<dbReference type="RefSeq" id="WP_234982776.1">
    <property type="nucleotide sequence ID" value="NZ_CP023018.1"/>
</dbReference>
<dbReference type="SMART" id="SM00257">
    <property type="entry name" value="LysM"/>
    <property type="match status" value="1"/>
</dbReference>
<proteinExistence type="predicted"/>
<dbReference type="InterPro" id="IPR036779">
    <property type="entry name" value="LysM_dom_sf"/>
</dbReference>
<feature type="signal peptide" evidence="1">
    <location>
        <begin position="1"/>
        <end position="25"/>
    </location>
</feature>
<dbReference type="InterPro" id="IPR052196">
    <property type="entry name" value="Bact_Kbp"/>
</dbReference>
<feature type="domain" description="LysM" evidence="2">
    <location>
        <begin position="85"/>
        <end position="136"/>
    </location>
</feature>
<name>A0A1R3VRY2_9GAMM</name>
<dbReference type="InterPro" id="IPR018392">
    <property type="entry name" value="LysM"/>
</dbReference>
<dbReference type="PANTHER" id="PTHR34700:SF4">
    <property type="entry name" value="PHAGE-LIKE ELEMENT PBSX PROTEIN XKDP"/>
    <property type="match status" value="1"/>
</dbReference>